<accession>A0ABY3UP64</accession>
<feature type="region of interest" description="Disordered" evidence="1">
    <location>
        <begin position="1"/>
        <end position="20"/>
    </location>
</feature>
<keyword evidence="2" id="KW-1133">Transmembrane helix</keyword>
<evidence type="ECO:0000313" key="3">
    <source>
        <dbReference type="EMBL" id="ULP40476.1"/>
    </source>
</evidence>
<evidence type="ECO:0000256" key="2">
    <source>
        <dbReference type="SAM" id="Phobius"/>
    </source>
</evidence>
<sequence length="179" mass="19090">MSNFGPLSSSPVPPPWPEGLPPPRTRQWPMFTFLLVALLLTLGVAIVGWFRPVPAKSPGPTTYTDQQIAEAKAKVCSTYEQVRKAVVTNTSRNGGDDPTATLAVAANARAALYNGGDYLSKALRQEPAAPPELTKAINTLVNSYQKLAIDFLSDAPDSEQQTSRDAVSNAGTAVYGLCK</sequence>
<evidence type="ECO:0008006" key="5">
    <source>
        <dbReference type="Google" id="ProtNLM"/>
    </source>
</evidence>
<reference evidence="3" key="1">
    <citation type="submission" date="2022-08" db="EMBL/GenBank/DDBJ databases">
        <title>Complete genome sequence of 14 non-tuberculosis mycobacteria type-strains.</title>
        <authorList>
            <person name="Igarashi Y."/>
            <person name="Osugi A."/>
            <person name="Mitarai S."/>
        </authorList>
    </citation>
    <scope>NUCLEOTIDE SEQUENCE</scope>
    <source>
        <strain evidence="3">ATCC 51985</strain>
    </source>
</reference>
<feature type="compositionally biased region" description="Pro residues" evidence="1">
    <location>
        <begin position="11"/>
        <end position="20"/>
    </location>
</feature>
<evidence type="ECO:0000256" key="1">
    <source>
        <dbReference type="SAM" id="MobiDB-lite"/>
    </source>
</evidence>
<name>A0ABY3UP64_MYCLN</name>
<gene>
    <name evidence="3" type="ORF">MJO58_15855</name>
</gene>
<feature type="compositionally biased region" description="Low complexity" evidence="1">
    <location>
        <begin position="1"/>
        <end position="10"/>
    </location>
</feature>
<feature type="transmembrane region" description="Helical" evidence="2">
    <location>
        <begin position="30"/>
        <end position="50"/>
    </location>
</feature>
<dbReference type="EMBL" id="CP092423">
    <property type="protein sequence ID" value="ULP40476.1"/>
    <property type="molecule type" value="Genomic_DNA"/>
</dbReference>
<organism evidence="3 4">
    <name type="scientific">Mycobacterium lentiflavum</name>
    <dbReference type="NCBI Taxonomy" id="141349"/>
    <lineage>
        <taxon>Bacteria</taxon>
        <taxon>Bacillati</taxon>
        <taxon>Actinomycetota</taxon>
        <taxon>Actinomycetes</taxon>
        <taxon>Mycobacteriales</taxon>
        <taxon>Mycobacteriaceae</taxon>
        <taxon>Mycobacterium</taxon>
        <taxon>Mycobacterium simiae complex</taxon>
    </lineage>
</organism>
<dbReference type="Proteomes" id="UP001055171">
    <property type="component" value="Chromosome"/>
</dbReference>
<keyword evidence="2" id="KW-0812">Transmembrane</keyword>
<keyword evidence="4" id="KW-1185">Reference proteome</keyword>
<evidence type="ECO:0000313" key="4">
    <source>
        <dbReference type="Proteomes" id="UP001055171"/>
    </source>
</evidence>
<proteinExistence type="predicted"/>
<protein>
    <recommendedName>
        <fullName evidence="5">Alanine and proline rich membrane protein</fullName>
    </recommendedName>
</protein>
<keyword evidence="2" id="KW-0472">Membrane</keyword>
<dbReference type="RefSeq" id="WP_239720014.1">
    <property type="nucleotide sequence ID" value="NZ_CP092423.2"/>
</dbReference>